<evidence type="ECO:0000259" key="2">
    <source>
        <dbReference type="Pfam" id="PF20149"/>
    </source>
</evidence>
<dbReference type="Pfam" id="PF20149">
    <property type="entry name" value="DUF6532"/>
    <property type="match status" value="1"/>
</dbReference>
<evidence type="ECO:0000313" key="3">
    <source>
        <dbReference type="EMBL" id="KZP03484.1"/>
    </source>
</evidence>
<feature type="compositionally biased region" description="Acidic residues" evidence="1">
    <location>
        <begin position="175"/>
        <end position="188"/>
    </location>
</feature>
<protein>
    <recommendedName>
        <fullName evidence="2">DUF6532 domain-containing protein</fullName>
    </recommendedName>
</protein>
<evidence type="ECO:0000256" key="1">
    <source>
        <dbReference type="SAM" id="MobiDB-lite"/>
    </source>
</evidence>
<dbReference type="AlphaFoldDB" id="A0A167U0W0"/>
<feature type="region of interest" description="Disordered" evidence="1">
    <location>
        <begin position="168"/>
        <end position="199"/>
    </location>
</feature>
<dbReference type="EMBL" id="KV418058">
    <property type="protein sequence ID" value="KZP03484.1"/>
    <property type="molecule type" value="Genomic_DNA"/>
</dbReference>
<name>A0A167U0W0_9AGAM</name>
<organism evidence="3 4">
    <name type="scientific">Athelia psychrophila</name>
    <dbReference type="NCBI Taxonomy" id="1759441"/>
    <lineage>
        <taxon>Eukaryota</taxon>
        <taxon>Fungi</taxon>
        <taxon>Dikarya</taxon>
        <taxon>Basidiomycota</taxon>
        <taxon>Agaricomycotina</taxon>
        <taxon>Agaricomycetes</taxon>
        <taxon>Agaricomycetidae</taxon>
        <taxon>Atheliales</taxon>
        <taxon>Atheliaceae</taxon>
        <taxon>Athelia</taxon>
    </lineage>
</organism>
<dbReference type="InterPro" id="IPR045341">
    <property type="entry name" value="DUF6532"/>
</dbReference>
<proteinExistence type="predicted"/>
<accession>A0A167U0W0</accession>
<dbReference type="OrthoDB" id="2675583at2759"/>
<feature type="domain" description="DUF6532" evidence="2">
    <location>
        <begin position="227"/>
        <end position="437"/>
    </location>
</feature>
<evidence type="ECO:0000313" key="4">
    <source>
        <dbReference type="Proteomes" id="UP000076532"/>
    </source>
</evidence>
<reference evidence="3 4" key="1">
    <citation type="journal article" date="2016" name="Mol. Biol. Evol.">
        <title>Comparative Genomics of Early-Diverging Mushroom-Forming Fungi Provides Insights into the Origins of Lignocellulose Decay Capabilities.</title>
        <authorList>
            <person name="Nagy L.G."/>
            <person name="Riley R."/>
            <person name="Tritt A."/>
            <person name="Adam C."/>
            <person name="Daum C."/>
            <person name="Floudas D."/>
            <person name="Sun H."/>
            <person name="Yadav J.S."/>
            <person name="Pangilinan J."/>
            <person name="Larsson K.H."/>
            <person name="Matsuura K."/>
            <person name="Barry K."/>
            <person name="Labutti K."/>
            <person name="Kuo R."/>
            <person name="Ohm R.A."/>
            <person name="Bhattacharya S.S."/>
            <person name="Shirouzu T."/>
            <person name="Yoshinaga Y."/>
            <person name="Martin F.M."/>
            <person name="Grigoriev I.V."/>
            <person name="Hibbett D.S."/>
        </authorList>
    </citation>
    <scope>NUCLEOTIDE SEQUENCE [LARGE SCALE GENOMIC DNA]</scope>
    <source>
        <strain evidence="3 4">CBS 109695</strain>
    </source>
</reference>
<feature type="region of interest" description="Disordered" evidence="1">
    <location>
        <begin position="1"/>
        <end position="40"/>
    </location>
</feature>
<dbReference type="STRING" id="436010.A0A167U0W0"/>
<gene>
    <name evidence="3" type="ORF">FIBSPDRAFT_904993</name>
</gene>
<keyword evidence="4" id="KW-1185">Reference proteome</keyword>
<dbReference type="Proteomes" id="UP000076532">
    <property type="component" value="Unassembled WGS sequence"/>
</dbReference>
<sequence length="479" mass="53418">MASGPGDFAMDNDADTGVGGGGGIEGEEGGRGAVGDEYTQEGTREGQFLIQLYGPKGRHYEDLRVLQMIAAGHTQFGVTNHLLSFLRHLDFTYKRDIMGYKKAQGVAPHTSIQHDDGNDYDVLKNHQRKNRGIKPPLFEYCSDTDSGVKVNNADNDLEVESDAESAAAAGSVAESDNEAEVDVGDDTDDLPHKRSQRHSKTAFNAYSKDPTQLHFYPDRWQEVLTEAKLLWRFWMTMNWGFPNLREHSNEIKECLSTAITAYQAEGGLLDTGYYPHYKKAMVKLVWEDTSSFRGELKKAARELVRLQYNIFPRPPSKDELAPTSEEFQAHVKDAVTTLLFKGQFMQDGKDENDRTNNLTHPAIAELCKVFFYGSTTKLGHAFSDEFGAKVPSMAVALVITVIKCALDEWAAGSFKRAPFQADTYSPVYKHVVGLIQKVVADEYHGSKFERARRDWSAGGSMRVDDQSKTGMADLEVQLD</sequence>